<feature type="region of interest" description="Disordered" evidence="2">
    <location>
        <begin position="182"/>
        <end position="245"/>
    </location>
</feature>
<keyword evidence="1" id="KW-0694">RNA-binding</keyword>
<feature type="compositionally biased region" description="Polar residues" evidence="2">
    <location>
        <begin position="205"/>
        <end position="217"/>
    </location>
</feature>
<feature type="compositionally biased region" description="Low complexity" evidence="2">
    <location>
        <begin position="225"/>
        <end position="234"/>
    </location>
</feature>
<dbReference type="Gene3D" id="3.30.70.330">
    <property type="match status" value="1"/>
</dbReference>
<dbReference type="CDD" id="cd00590">
    <property type="entry name" value="RRM_SF"/>
    <property type="match status" value="1"/>
</dbReference>
<accession>A0AAN8FD53</accession>
<feature type="region of interest" description="Disordered" evidence="2">
    <location>
        <begin position="293"/>
        <end position="373"/>
    </location>
</feature>
<dbReference type="InterPro" id="IPR000504">
    <property type="entry name" value="RRM_dom"/>
</dbReference>
<organism evidence="4 5">
    <name type="scientific">Trichostrongylus colubriformis</name>
    <name type="common">Black scour worm</name>
    <dbReference type="NCBI Taxonomy" id="6319"/>
    <lineage>
        <taxon>Eukaryota</taxon>
        <taxon>Metazoa</taxon>
        <taxon>Ecdysozoa</taxon>
        <taxon>Nematoda</taxon>
        <taxon>Chromadorea</taxon>
        <taxon>Rhabditida</taxon>
        <taxon>Rhabditina</taxon>
        <taxon>Rhabditomorpha</taxon>
        <taxon>Strongyloidea</taxon>
        <taxon>Trichostrongylidae</taxon>
        <taxon>Trichostrongylus</taxon>
    </lineage>
</organism>
<feature type="domain" description="RRM" evidence="3">
    <location>
        <begin position="107"/>
        <end position="176"/>
    </location>
</feature>
<name>A0AAN8FD53_TRICO</name>
<dbReference type="EMBL" id="WIXE01017320">
    <property type="protein sequence ID" value="KAK5971847.1"/>
    <property type="molecule type" value="Genomic_DNA"/>
</dbReference>
<feature type="compositionally biased region" description="Polar residues" evidence="2">
    <location>
        <begin position="185"/>
        <end position="194"/>
    </location>
</feature>
<evidence type="ECO:0000313" key="4">
    <source>
        <dbReference type="EMBL" id="KAK5971847.1"/>
    </source>
</evidence>
<protein>
    <submittedName>
        <fullName evidence="4">Bindin</fullName>
    </submittedName>
</protein>
<dbReference type="AlphaFoldDB" id="A0AAN8FD53"/>
<dbReference type="InterPro" id="IPR035979">
    <property type="entry name" value="RBD_domain_sf"/>
</dbReference>
<evidence type="ECO:0000313" key="5">
    <source>
        <dbReference type="Proteomes" id="UP001331761"/>
    </source>
</evidence>
<proteinExistence type="predicted"/>
<feature type="compositionally biased region" description="Low complexity" evidence="2">
    <location>
        <begin position="356"/>
        <end position="366"/>
    </location>
</feature>
<evidence type="ECO:0000256" key="1">
    <source>
        <dbReference type="PROSITE-ProRule" id="PRU00176"/>
    </source>
</evidence>
<feature type="compositionally biased region" description="Basic residues" evidence="2">
    <location>
        <begin position="455"/>
        <end position="465"/>
    </location>
</feature>
<feature type="compositionally biased region" description="Polar residues" evidence="2">
    <location>
        <begin position="484"/>
        <end position="493"/>
    </location>
</feature>
<reference evidence="4 5" key="1">
    <citation type="submission" date="2019-10" db="EMBL/GenBank/DDBJ databases">
        <title>Assembly and Annotation for the nematode Trichostrongylus colubriformis.</title>
        <authorList>
            <person name="Martin J."/>
        </authorList>
    </citation>
    <scope>NUCLEOTIDE SEQUENCE [LARGE SCALE GENOMIC DNA]</scope>
    <source>
        <strain evidence="4">G859</strain>
        <tissue evidence="4">Whole worm</tissue>
    </source>
</reference>
<dbReference type="PROSITE" id="PS50102">
    <property type="entry name" value="RRM"/>
    <property type="match status" value="1"/>
</dbReference>
<dbReference type="GO" id="GO:0003723">
    <property type="term" value="F:RNA binding"/>
    <property type="evidence" value="ECO:0007669"/>
    <property type="project" value="UniProtKB-UniRule"/>
</dbReference>
<evidence type="ECO:0000259" key="3">
    <source>
        <dbReference type="PROSITE" id="PS50102"/>
    </source>
</evidence>
<feature type="region of interest" description="Disordered" evidence="2">
    <location>
        <begin position="520"/>
        <end position="591"/>
    </location>
</feature>
<dbReference type="SUPFAM" id="SSF54928">
    <property type="entry name" value="RNA-binding domain, RBD"/>
    <property type="match status" value="1"/>
</dbReference>
<feature type="region of interest" description="Disordered" evidence="2">
    <location>
        <begin position="72"/>
        <end position="103"/>
    </location>
</feature>
<feature type="compositionally biased region" description="Basic and acidic residues" evidence="2">
    <location>
        <begin position="564"/>
        <end position="576"/>
    </location>
</feature>
<keyword evidence="5" id="KW-1185">Reference proteome</keyword>
<feature type="region of interest" description="Disordered" evidence="2">
    <location>
        <begin position="419"/>
        <end position="493"/>
    </location>
</feature>
<gene>
    <name evidence="4" type="ORF">GCK32_006502</name>
</gene>
<feature type="compositionally biased region" description="Basic and acidic residues" evidence="2">
    <location>
        <begin position="320"/>
        <end position="333"/>
    </location>
</feature>
<dbReference type="Proteomes" id="UP001331761">
    <property type="component" value="Unassembled WGS sequence"/>
</dbReference>
<evidence type="ECO:0000256" key="2">
    <source>
        <dbReference type="SAM" id="MobiDB-lite"/>
    </source>
</evidence>
<comment type="caution">
    <text evidence="4">The sequence shown here is derived from an EMBL/GenBank/DDBJ whole genome shotgun (WGS) entry which is preliminary data.</text>
</comment>
<feature type="compositionally biased region" description="Basic and acidic residues" evidence="2">
    <location>
        <begin position="79"/>
        <end position="102"/>
    </location>
</feature>
<dbReference type="InterPro" id="IPR012677">
    <property type="entry name" value="Nucleotide-bd_a/b_plait_sf"/>
</dbReference>
<sequence length="647" mass="72144">MIVIYLQYCCGGERWLPAKASCLSFQAMSVNNPSDSGGGGGSDVAFANPPSMTEMDMGTMGAWAEIMAEEQVQAAPANEKNDESEIREQNKGDVDDGTRKAPDQQNFAVQVTNLPPCTDEELFYYFGGDKVVRDVKFLKDYAAQIDLHTAEGLKSAKELNGQQFRGRTLRVYEIREDRIRERPSQQDLLNRQYSNPPPYSRDNSRYNSQSSLYSNDARSYERSNRSYNNSNDYRGNAQYRGAPMGGTFPRGGKFYNNHDDYNNMGRYIPSGGQPYRGNGPYYHNAPYGGGGYAPRSRGMQNRGSGYSGGRGNYYGSQELQRSDSYHHDEREKPGPISRSRTESTAFDTERRRVELSRTSSRLSTSTEDMEAPRVAPKKLTNKDIFGEAKPVDTSERLREIEAKQERERLLEQQKYKVNEEAEAARSAAAAEHPEGGPPHQYGGHHGHVARDGIHHAPHHQYHHAPSRPPIPPHATYGSYHAPLSASQHPQQPYANATQFHPQQRYEPAGPGSYRIMRRESTDATDASPPLDPIHAKAPLQSQNTKESDRNPPSAASGEAAALQGRRDSGPDRRRGNDANTSGSDTLPRPAVKQRVVYNSNNSKFVPLQKSATIGEIRDAAGPQRYLFALSFPFFCCLFVNFPSCRLV</sequence>